<dbReference type="SUPFAM" id="SSF51905">
    <property type="entry name" value="FAD/NAD(P)-binding domain"/>
    <property type="match status" value="1"/>
</dbReference>
<dbReference type="PANTHER" id="PTHR46972">
    <property type="entry name" value="MONOOXYGENASE ASQM-RELATED"/>
    <property type="match status" value="1"/>
</dbReference>
<evidence type="ECO:0000256" key="2">
    <source>
        <dbReference type="ARBA" id="ARBA00022827"/>
    </source>
</evidence>
<keyword evidence="6" id="KW-1185">Reference proteome</keyword>
<evidence type="ECO:0000256" key="3">
    <source>
        <dbReference type="ARBA" id="ARBA00023002"/>
    </source>
</evidence>
<protein>
    <submittedName>
        <fullName evidence="5">2-polyprenyl-6-methoxyphenol hydroxylase-like FAD-dependent oxidoreductase</fullName>
    </submittedName>
</protein>
<dbReference type="GO" id="GO:0004497">
    <property type="term" value="F:monooxygenase activity"/>
    <property type="evidence" value="ECO:0007669"/>
    <property type="project" value="UniProtKB-KW"/>
</dbReference>
<gene>
    <name evidence="5" type="ORF">HNR15_000039</name>
</gene>
<dbReference type="PANTHER" id="PTHR46972:SF1">
    <property type="entry name" value="FAD DEPENDENT OXIDOREDUCTASE DOMAIN-CONTAINING PROTEIN"/>
    <property type="match status" value="1"/>
</dbReference>
<keyword evidence="1" id="KW-0285">Flavoprotein</keyword>
<keyword evidence="3" id="KW-0560">Oxidoreductase</keyword>
<comment type="caution">
    <text evidence="5">The sequence shown here is derived from an EMBL/GenBank/DDBJ whole genome shotgun (WGS) entry which is preliminary data.</text>
</comment>
<dbReference type="EMBL" id="JACCFW010000001">
    <property type="protein sequence ID" value="NYJ73076.1"/>
    <property type="molecule type" value="Genomic_DNA"/>
</dbReference>
<dbReference type="InterPro" id="IPR036188">
    <property type="entry name" value="FAD/NAD-bd_sf"/>
</dbReference>
<evidence type="ECO:0000256" key="1">
    <source>
        <dbReference type="ARBA" id="ARBA00022630"/>
    </source>
</evidence>
<evidence type="ECO:0000313" key="5">
    <source>
        <dbReference type="EMBL" id="NYJ73076.1"/>
    </source>
</evidence>
<dbReference type="Proteomes" id="UP000571817">
    <property type="component" value="Unassembled WGS sequence"/>
</dbReference>
<sequence>MSYIDTYLEDVDVRHPETAAAVGAGSLYALEPGKGFLAHREADDRIHTYVNLDHPAEWFDQFDFTDPDATRAAIAGEFKEWSPVLRSLIADSDTDPILRAIYELPDEHRWDARHGVTLVGDAGHPTVPGGNGANNAMLDGAELGLAIAHNPDNVDAAIAAYEPIMFERAAKSATEAHQDVQMIFGPGSPHRLAAVFNGEEFDGA</sequence>
<reference evidence="5 6" key="1">
    <citation type="submission" date="2020-07" db="EMBL/GenBank/DDBJ databases">
        <title>Sequencing the genomes of 1000 actinobacteria strains.</title>
        <authorList>
            <person name="Klenk H.-P."/>
        </authorList>
    </citation>
    <scope>NUCLEOTIDE SEQUENCE [LARGE SCALE GENOMIC DNA]</scope>
    <source>
        <strain evidence="5 6">DSM 29531</strain>
    </source>
</reference>
<evidence type="ECO:0000256" key="4">
    <source>
        <dbReference type="ARBA" id="ARBA00023033"/>
    </source>
</evidence>
<dbReference type="Gene3D" id="3.50.50.60">
    <property type="entry name" value="FAD/NAD(P)-binding domain"/>
    <property type="match status" value="1"/>
</dbReference>
<keyword evidence="2" id="KW-0274">FAD</keyword>
<evidence type="ECO:0000313" key="6">
    <source>
        <dbReference type="Proteomes" id="UP000571817"/>
    </source>
</evidence>
<proteinExistence type="predicted"/>
<organism evidence="5 6">
    <name type="scientific">Allobranchiibius huperziae</name>
    <dbReference type="NCBI Taxonomy" id="1874116"/>
    <lineage>
        <taxon>Bacteria</taxon>
        <taxon>Bacillati</taxon>
        <taxon>Actinomycetota</taxon>
        <taxon>Actinomycetes</taxon>
        <taxon>Micrococcales</taxon>
        <taxon>Dermacoccaceae</taxon>
        <taxon>Allobranchiibius</taxon>
    </lineage>
</organism>
<dbReference type="AlphaFoldDB" id="A0A853D6R3"/>
<keyword evidence="4" id="KW-0503">Monooxygenase</keyword>
<accession>A0A853D6R3</accession>
<name>A0A853D6R3_9MICO</name>